<organism evidence="2 3">
    <name type="scientific">Funneliformis geosporum</name>
    <dbReference type="NCBI Taxonomy" id="1117311"/>
    <lineage>
        <taxon>Eukaryota</taxon>
        <taxon>Fungi</taxon>
        <taxon>Fungi incertae sedis</taxon>
        <taxon>Mucoromycota</taxon>
        <taxon>Glomeromycotina</taxon>
        <taxon>Glomeromycetes</taxon>
        <taxon>Glomerales</taxon>
        <taxon>Glomeraceae</taxon>
        <taxon>Funneliformis</taxon>
    </lineage>
</organism>
<accession>A0A9W4T8Z5</accession>
<sequence length="350" mass="40453">VKLECKDVKYLQTFRASIINQRDQESVKDMLDDGCIRLVKLSGKSQIRGVEDLYKLSSEAQMENLNEETLGAFQPPSKRLREDEYEQPRTPEDKIRTTSGTEMEETDSDLTYNDEEPSETFSSQKSYTHATKVVLATVNTVSIDNIDNRRLTEKHSRDTNNEEEEMPNIEGVTSPLKKIKTADRAENMDGCKENRMQSTSENSMISLETDDEIDYSNHDIDPNIESDLLEQQIPVQNHSKYPDQDSQDNIWLLPSKKPIEEVIRGPGNLHKSHPSCLGIIRIGSKIRKPEWIEQKDWNYLQTSIEYPNYKLTSNVENLVKELLETNSLMEYKQCVCKAKFKNEIDKEMEF</sequence>
<feature type="compositionally biased region" description="Acidic residues" evidence="1">
    <location>
        <begin position="102"/>
        <end position="118"/>
    </location>
</feature>
<dbReference type="OrthoDB" id="2425129at2759"/>
<feature type="non-terminal residue" evidence="2">
    <location>
        <position position="1"/>
    </location>
</feature>
<evidence type="ECO:0000313" key="3">
    <source>
        <dbReference type="Proteomes" id="UP001153678"/>
    </source>
</evidence>
<feature type="region of interest" description="Disordered" evidence="1">
    <location>
        <begin position="67"/>
        <end position="125"/>
    </location>
</feature>
<comment type="caution">
    <text evidence="2">The sequence shown here is derived from an EMBL/GenBank/DDBJ whole genome shotgun (WGS) entry which is preliminary data.</text>
</comment>
<dbReference type="EMBL" id="CAMKVN010013892">
    <property type="protein sequence ID" value="CAI2196237.1"/>
    <property type="molecule type" value="Genomic_DNA"/>
</dbReference>
<keyword evidence="3" id="KW-1185">Reference proteome</keyword>
<feature type="compositionally biased region" description="Basic and acidic residues" evidence="1">
    <location>
        <begin position="79"/>
        <end position="96"/>
    </location>
</feature>
<dbReference type="AlphaFoldDB" id="A0A9W4T8Z5"/>
<protein>
    <submittedName>
        <fullName evidence="2">13275_t:CDS:1</fullName>
    </submittedName>
</protein>
<evidence type="ECO:0000256" key="1">
    <source>
        <dbReference type="SAM" id="MobiDB-lite"/>
    </source>
</evidence>
<dbReference type="Proteomes" id="UP001153678">
    <property type="component" value="Unassembled WGS sequence"/>
</dbReference>
<proteinExistence type="predicted"/>
<reference evidence="2" key="1">
    <citation type="submission" date="2022-08" db="EMBL/GenBank/DDBJ databases">
        <authorList>
            <person name="Kallberg Y."/>
            <person name="Tangrot J."/>
            <person name="Rosling A."/>
        </authorList>
    </citation>
    <scope>NUCLEOTIDE SEQUENCE</scope>
    <source>
        <strain evidence="2">Wild A</strain>
    </source>
</reference>
<name>A0A9W4T8Z5_9GLOM</name>
<evidence type="ECO:0000313" key="2">
    <source>
        <dbReference type="EMBL" id="CAI2196237.1"/>
    </source>
</evidence>
<feature type="non-terminal residue" evidence="2">
    <location>
        <position position="350"/>
    </location>
</feature>
<gene>
    <name evidence="2" type="ORF">FWILDA_LOCUS17477</name>
</gene>